<dbReference type="InterPro" id="IPR013428">
    <property type="entry name" value="Membrane-bound_put_N"/>
</dbReference>
<dbReference type="Pfam" id="PF23500">
    <property type="entry name" value="DUF7133"/>
    <property type="match status" value="1"/>
</dbReference>
<dbReference type="Proteomes" id="UP000316213">
    <property type="component" value="Unassembled WGS sequence"/>
</dbReference>
<dbReference type="InterPro" id="IPR036909">
    <property type="entry name" value="Cyt_c-like_dom_sf"/>
</dbReference>
<dbReference type="RefSeq" id="WP_146578250.1">
    <property type="nucleotide sequence ID" value="NZ_SJPM01000005.1"/>
</dbReference>
<dbReference type="InterPro" id="IPR011041">
    <property type="entry name" value="Quinoprot_gluc/sorb_DH_b-prop"/>
</dbReference>
<dbReference type="AlphaFoldDB" id="A0A5C6AA82"/>
<evidence type="ECO:0000256" key="1">
    <source>
        <dbReference type="ARBA" id="ARBA00022617"/>
    </source>
</evidence>
<dbReference type="NCBIfam" id="TIGR02604">
    <property type="entry name" value="Piru_Ver_Nterm"/>
    <property type="match status" value="1"/>
</dbReference>
<evidence type="ECO:0000259" key="7">
    <source>
        <dbReference type="PROSITE" id="PS51007"/>
    </source>
</evidence>
<evidence type="ECO:0000313" key="8">
    <source>
        <dbReference type="EMBL" id="TWT96310.1"/>
    </source>
</evidence>
<keyword evidence="3 4" id="KW-0408">Iron</keyword>
<evidence type="ECO:0000256" key="3">
    <source>
        <dbReference type="ARBA" id="ARBA00023004"/>
    </source>
</evidence>
<dbReference type="PROSITE" id="PS51007">
    <property type="entry name" value="CYTC"/>
    <property type="match status" value="1"/>
</dbReference>
<dbReference type="EMBL" id="SJPM01000005">
    <property type="protein sequence ID" value="TWT96310.1"/>
    <property type="molecule type" value="Genomic_DNA"/>
</dbReference>
<sequence precursor="true">MYYLLDWPRLLKRSCVLMLFAVLPTSSLVMQPALAEDPVDVVTDVMKKQSSPRAADFPPVINSPSEADQLPMPAEDAAVSMKLPEGFHATVFALEPDVQNPIAMAWDERQRLWIAENYTYSDRTQRFDLSMRDRVLIFEDSDKDGKADTRKVFLDDVQMLTSVEIGHGGVYLMCPPQLLFVPDADGDDVPDGPPQVLLDGFEIGESSRHNFANGLRWGPDGWLYGRCGHSCPGRIGQPGTPADQRIPIDGGIWRYHPTRQVVEVLCHGTVNPWGHDWDKNGELFFINTVIGHLWHMVPGSHFKESFGESENPFVYERMDMIADHYHFDTRGNWTNSRDGKANDFGGGHAHVGMLIYHGDRWPKQYQDKLMTINMHGSRVNVERLDRTTSGYVGRHEPDFLISRDPFFRGTDLSVGPDGDVYLIDWSDTGECHEHTGVHRTSGRIFKISHPGKSTRVFTKPMCLAGTGELPKLWRDYQDGKISSEDLRQLAEHDDEHVRVWAIRLLTDFWPLDWMTGPNPQAEYPVDSATTSLLLQMASDDPSGLVVRALVSTLQRMPIEARSSLAEQILSRQEFSDQRDLALLCWYGLMPLVDRAPDQLVEIAAKTEWPLLSRWIARGLSSRYREHSESFERLLQAANKMPPASQSETLIGIHEGLQGYRKAALPRAWNEFCRLPGVHDSDRLRDLNILFGDGRALDAVRDLVLNDRADMKVRISALETLIDAKPNDLRRVCEQVLNVQLLNGIALRGLSFEEDSEIAKLIVRRYRNFLADDRQKAIETLLSRKTWAMILLDAIDQGQSSLSTSDLSASQARQILTFDDADLTARLGEVWGQLRETSEERRIAIEDWKKRLDKKTLAAADLSSGRVLFEKTCAGCHMLYGQGNRVGPDLTGAQRGSLEYLLENILDPSAVVGKDYRMSKVLTVDGRILSGLVISRDANRLVLRTATEPITIADDDIELIEESALSAMPDGLLHNLTDDQVAELIAYLMHPTQVFP</sequence>
<dbReference type="InterPro" id="IPR055557">
    <property type="entry name" value="DUF7133"/>
</dbReference>
<accession>A0A5C6AA82</accession>
<dbReference type="Gene3D" id="1.10.760.10">
    <property type="entry name" value="Cytochrome c-like domain"/>
    <property type="match status" value="1"/>
</dbReference>
<evidence type="ECO:0000256" key="4">
    <source>
        <dbReference type="PROSITE-ProRule" id="PRU00433"/>
    </source>
</evidence>
<evidence type="ECO:0000313" key="9">
    <source>
        <dbReference type="Proteomes" id="UP000316213"/>
    </source>
</evidence>
<protein>
    <submittedName>
        <fullName evidence="8">Cytochrome c</fullName>
    </submittedName>
</protein>
<dbReference type="GO" id="GO:0009055">
    <property type="term" value="F:electron transfer activity"/>
    <property type="evidence" value="ECO:0007669"/>
    <property type="project" value="InterPro"/>
</dbReference>
<keyword evidence="9" id="KW-1185">Reference proteome</keyword>
<evidence type="ECO:0000256" key="5">
    <source>
        <dbReference type="SAM" id="MobiDB-lite"/>
    </source>
</evidence>
<evidence type="ECO:0000256" key="2">
    <source>
        <dbReference type="ARBA" id="ARBA00022723"/>
    </source>
</evidence>
<dbReference type="InterPro" id="IPR009056">
    <property type="entry name" value="Cyt_c-like_dom"/>
</dbReference>
<feature type="chain" id="PRO_5022821148" evidence="6">
    <location>
        <begin position="36"/>
        <end position="995"/>
    </location>
</feature>
<gene>
    <name evidence="8" type="ORF">Pla100_27870</name>
</gene>
<name>A0A5C6AA82_9BACT</name>
<dbReference type="OrthoDB" id="225269at2"/>
<evidence type="ECO:0000256" key="6">
    <source>
        <dbReference type="SAM" id="SignalP"/>
    </source>
</evidence>
<dbReference type="GO" id="GO:0046872">
    <property type="term" value="F:metal ion binding"/>
    <property type="evidence" value="ECO:0007669"/>
    <property type="project" value="UniProtKB-KW"/>
</dbReference>
<dbReference type="SUPFAM" id="SSF46626">
    <property type="entry name" value="Cytochrome c"/>
    <property type="match status" value="1"/>
</dbReference>
<dbReference type="PANTHER" id="PTHR33546">
    <property type="entry name" value="LARGE, MULTIFUNCTIONAL SECRETED PROTEIN-RELATED"/>
    <property type="match status" value="1"/>
</dbReference>
<keyword evidence="2 4" id="KW-0479">Metal-binding</keyword>
<dbReference type="InterPro" id="IPR011042">
    <property type="entry name" value="6-blade_b-propeller_TolB-like"/>
</dbReference>
<organism evidence="8 9">
    <name type="scientific">Neorhodopirellula pilleata</name>
    <dbReference type="NCBI Taxonomy" id="2714738"/>
    <lineage>
        <taxon>Bacteria</taxon>
        <taxon>Pseudomonadati</taxon>
        <taxon>Planctomycetota</taxon>
        <taxon>Planctomycetia</taxon>
        <taxon>Pirellulales</taxon>
        <taxon>Pirellulaceae</taxon>
        <taxon>Neorhodopirellula</taxon>
    </lineage>
</organism>
<dbReference type="InterPro" id="IPR013427">
    <property type="entry name" value="Haem-bd_dom_put"/>
</dbReference>
<dbReference type="SUPFAM" id="SSF50952">
    <property type="entry name" value="Soluble quinoprotein glucose dehydrogenase"/>
    <property type="match status" value="1"/>
</dbReference>
<comment type="caution">
    <text evidence="8">The sequence shown here is derived from an EMBL/GenBank/DDBJ whole genome shotgun (WGS) entry which is preliminary data.</text>
</comment>
<keyword evidence="1 4" id="KW-0349">Heme</keyword>
<reference evidence="8 9" key="1">
    <citation type="submission" date="2019-02" db="EMBL/GenBank/DDBJ databases">
        <title>Deep-cultivation of Planctomycetes and their phenomic and genomic characterization uncovers novel biology.</title>
        <authorList>
            <person name="Wiegand S."/>
            <person name="Jogler M."/>
            <person name="Boedeker C."/>
            <person name="Pinto D."/>
            <person name="Vollmers J."/>
            <person name="Rivas-Marin E."/>
            <person name="Kohn T."/>
            <person name="Peeters S.H."/>
            <person name="Heuer A."/>
            <person name="Rast P."/>
            <person name="Oberbeckmann S."/>
            <person name="Bunk B."/>
            <person name="Jeske O."/>
            <person name="Meyerdierks A."/>
            <person name="Storesund J.E."/>
            <person name="Kallscheuer N."/>
            <person name="Luecker S."/>
            <person name="Lage O.M."/>
            <person name="Pohl T."/>
            <person name="Merkel B.J."/>
            <person name="Hornburger P."/>
            <person name="Mueller R.-W."/>
            <person name="Bruemmer F."/>
            <person name="Labrenz M."/>
            <person name="Spormann A.M."/>
            <person name="Op Den Camp H."/>
            <person name="Overmann J."/>
            <person name="Amann R."/>
            <person name="Jetten M.S.M."/>
            <person name="Mascher T."/>
            <person name="Medema M.H."/>
            <person name="Devos D.P."/>
            <person name="Kaster A.-K."/>
            <person name="Ovreas L."/>
            <person name="Rohde M."/>
            <person name="Galperin M.Y."/>
            <person name="Jogler C."/>
        </authorList>
    </citation>
    <scope>NUCLEOTIDE SEQUENCE [LARGE SCALE GENOMIC DNA]</scope>
    <source>
        <strain evidence="8 9">Pla100</strain>
    </source>
</reference>
<feature type="signal peptide" evidence="6">
    <location>
        <begin position="1"/>
        <end position="35"/>
    </location>
</feature>
<dbReference type="Gene3D" id="2.120.10.30">
    <property type="entry name" value="TolB, C-terminal domain"/>
    <property type="match status" value="1"/>
</dbReference>
<feature type="domain" description="Cytochrome c" evidence="7">
    <location>
        <begin position="859"/>
        <end position="991"/>
    </location>
</feature>
<proteinExistence type="predicted"/>
<keyword evidence="6" id="KW-0732">Signal</keyword>
<feature type="region of interest" description="Disordered" evidence="5">
    <location>
        <begin position="50"/>
        <end position="69"/>
    </location>
</feature>
<dbReference type="NCBIfam" id="TIGR02603">
    <property type="entry name" value="CxxCH_TIGR02603"/>
    <property type="match status" value="1"/>
</dbReference>
<dbReference type="PANTHER" id="PTHR33546:SF1">
    <property type="entry name" value="LARGE, MULTIFUNCTIONAL SECRETED PROTEIN"/>
    <property type="match status" value="1"/>
</dbReference>
<dbReference type="GO" id="GO:0020037">
    <property type="term" value="F:heme binding"/>
    <property type="evidence" value="ECO:0007669"/>
    <property type="project" value="InterPro"/>
</dbReference>